<dbReference type="InterPro" id="IPR057268">
    <property type="entry name" value="Ribosomal_L18"/>
</dbReference>
<evidence type="ECO:0000256" key="3">
    <source>
        <dbReference type="ARBA" id="ARBA00022884"/>
    </source>
</evidence>
<dbReference type="Gene3D" id="3.30.420.100">
    <property type="match status" value="1"/>
</dbReference>
<dbReference type="GO" id="GO:0003735">
    <property type="term" value="F:structural constituent of ribosome"/>
    <property type="evidence" value="ECO:0007669"/>
    <property type="project" value="InterPro"/>
</dbReference>
<accession>A0A7G1HPK3</accession>
<keyword evidence="2 7" id="KW-0699">rRNA-binding</keyword>
<comment type="function">
    <text evidence="7">This is one of the proteins that bind and probably mediate the attachment of the 5S RNA into the large ribosomal subunit, where it forms part of the central protuberance.</text>
</comment>
<dbReference type="Pfam" id="PF00861">
    <property type="entry name" value="Ribosomal_L18p"/>
    <property type="match status" value="1"/>
</dbReference>
<gene>
    <name evidence="7 8" type="primary">rplR</name>
    <name evidence="8" type="ORF">HPKE_14640</name>
</gene>
<evidence type="ECO:0000256" key="1">
    <source>
        <dbReference type="ARBA" id="ARBA00007116"/>
    </source>
</evidence>
<protein>
    <recommendedName>
        <fullName evidence="6 7">Large ribosomal subunit protein uL18</fullName>
    </recommendedName>
</protein>
<dbReference type="SUPFAM" id="SSF53137">
    <property type="entry name" value="Translational machinery components"/>
    <property type="match status" value="1"/>
</dbReference>
<dbReference type="InterPro" id="IPR004389">
    <property type="entry name" value="Ribosomal_uL18_bac-type"/>
</dbReference>
<dbReference type="HAMAP" id="MF_01337_B">
    <property type="entry name" value="Ribosomal_uL18_B"/>
    <property type="match status" value="1"/>
</dbReference>
<keyword evidence="4 7" id="KW-0689">Ribosomal protein</keyword>
<comment type="similarity">
    <text evidence="1 7">Belongs to the universal ribosomal protein uL18 family.</text>
</comment>
<dbReference type="GO" id="GO:0008097">
    <property type="term" value="F:5S rRNA binding"/>
    <property type="evidence" value="ECO:0007669"/>
    <property type="project" value="TreeGrafter"/>
</dbReference>
<dbReference type="AlphaFoldDB" id="A0A7G1HPK3"/>
<evidence type="ECO:0000256" key="2">
    <source>
        <dbReference type="ARBA" id="ARBA00022730"/>
    </source>
</evidence>
<dbReference type="EMBL" id="AP023320">
    <property type="protein sequence ID" value="BCI59209.1"/>
    <property type="molecule type" value="Genomic_DNA"/>
</dbReference>
<proteinExistence type="inferred from homology"/>
<organism evidence="8">
    <name type="scientific">Helicobacter pylori</name>
    <name type="common">Campylobacter pylori</name>
    <dbReference type="NCBI Taxonomy" id="210"/>
    <lineage>
        <taxon>Bacteria</taxon>
        <taxon>Pseudomonadati</taxon>
        <taxon>Campylobacterota</taxon>
        <taxon>Epsilonproteobacteria</taxon>
        <taxon>Campylobacterales</taxon>
        <taxon>Helicobacteraceae</taxon>
        <taxon>Helicobacter</taxon>
    </lineage>
</organism>
<dbReference type="GO" id="GO:0006412">
    <property type="term" value="P:translation"/>
    <property type="evidence" value="ECO:0007669"/>
    <property type="project" value="UniProtKB-UniRule"/>
</dbReference>
<dbReference type="InterPro" id="IPR005484">
    <property type="entry name" value="Ribosomal_uL18_bac/plant/anim"/>
</dbReference>
<keyword evidence="5 7" id="KW-0687">Ribonucleoprotein</keyword>
<evidence type="ECO:0000256" key="5">
    <source>
        <dbReference type="ARBA" id="ARBA00023274"/>
    </source>
</evidence>
<name>A0A7G1HPK3_HELPX</name>
<evidence type="ECO:0000256" key="4">
    <source>
        <dbReference type="ARBA" id="ARBA00022980"/>
    </source>
</evidence>
<evidence type="ECO:0000256" key="6">
    <source>
        <dbReference type="ARBA" id="ARBA00035197"/>
    </source>
</evidence>
<dbReference type="NCBIfam" id="TIGR00060">
    <property type="entry name" value="L18_bact"/>
    <property type="match status" value="1"/>
</dbReference>
<comment type="subunit">
    <text evidence="7">Part of the 50S ribosomal subunit; part of the 5S rRNA/L5/L18/L25 subcomplex. Contacts the 5S and 23S rRNAs.</text>
</comment>
<dbReference type="PANTHER" id="PTHR12899:SF3">
    <property type="entry name" value="LARGE RIBOSOMAL SUBUNIT PROTEIN UL18M"/>
    <property type="match status" value="1"/>
</dbReference>
<reference evidence="8" key="1">
    <citation type="submission" date="2020-07" db="EMBL/GenBank/DDBJ databases">
        <title>Genome sequencing reveals virulence potentials of Helicobacter pylori strain KE21 isolated from a Kenyan patient with gastric signet ring cell carcinoma.</title>
        <authorList>
            <person name="Mwangi C.N."/>
            <person name="Njoroge S."/>
            <person name="Kabamba T.E."/>
            <person name="Matsumoto T."/>
            <person name="Nyerere A."/>
            <person name="Devani S."/>
            <person name="Rajula A."/>
            <person name="Moloo Z."/>
            <person name="Revathi G."/>
            <person name="Yamaoka Y."/>
        </authorList>
    </citation>
    <scope>NUCLEOTIDE SEQUENCE</scope>
    <source>
        <strain evidence="8">HpKE21</strain>
    </source>
</reference>
<sequence>MMNAKALYKKKALRDRRKLRIKSKLLGDKLRPRVSVFRSNRYFYAQAIDDVKQSTITHIDGRKMGFKNTQEDAKKLGALFAEELKKAGIERAVYDRNGYLYHGVVAAFAESLRENGIAL</sequence>
<evidence type="ECO:0000256" key="7">
    <source>
        <dbReference type="HAMAP-Rule" id="MF_01337"/>
    </source>
</evidence>
<evidence type="ECO:0000313" key="8">
    <source>
        <dbReference type="EMBL" id="BCI59209.1"/>
    </source>
</evidence>
<dbReference type="PANTHER" id="PTHR12899">
    <property type="entry name" value="39S RIBOSOMAL PROTEIN L18, MITOCHONDRIAL"/>
    <property type="match status" value="1"/>
</dbReference>
<dbReference type="GO" id="GO:0022625">
    <property type="term" value="C:cytosolic large ribosomal subunit"/>
    <property type="evidence" value="ECO:0007669"/>
    <property type="project" value="TreeGrafter"/>
</dbReference>
<keyword evidence="3 7" id="KW-0694">RNA-binding</keyword>
<dbReference type="CDD" id="cd00432">
    <property type="entry name" value="Ribosomal_L18_L5e"/>
    <property type="match status" value="1"/>
</dbReference>